<evidence type="ECO:0000313" key="2">
    <source>
        <dbReference type="Proteomes" id="UP000243002"/>
    </source>
</evidence>
<dbReference type="EMBL" id="PXXO01000011">
    <property type="protein sequence ID" value="PSJ04538.1"/>
    <property type="molecule type" value="Genomic_DNA"/>
</dbReference>
<accession>A0A2P7MTG0</accession>
<dbReference type="AlphaFoldDB" id="A0A2P7MTG0"/>
<keyword evidence="2" id="KW-1185">Reference proteome</keyword>
<evidence type="ECO:0000313" key="1">
    <source>
        <dbReference type="EMBL" id="PSJ04538.1"/>
    </source>
</evidence>
<gene>
    <name evidence="1" type="ORF">C7K55_09935</name>
</gene>
<organism evidence="1 2">
    <name type="scientific">Cyanobium usitatum str. Tous</name>
    <dbReference type="NCBI Taxonomy" id="2116684"/>
    <lineage>
        <taxon>Bacteria</taxon>
        <taxon>Bacillati</taxon>
        <taxon>Cyanobacteriota</taxon>
        <taxon>Cyanophyceae</taxon>
        <taxon>Synechococcales</taxon>
        <taxon>Prochlorococcaceae</taxon>
        <taxon>Cyanobium</taxon>
    </lineage>
</organism>
<name>A0A2P7MTG0_9CYAN</name>
<dbReference type="Proteomes" id="UP000243002">
    <property type="component" value="Unassembled WGS sequence"/>
</dbReference>
<dbReference type="RefSeq" id="WP_106632572.1">
    <property type="nucleotide sequence ID" value="NZ_PXXO01000011.1"/>
</dbReference>
<protein>
    <submittedName>
        <fullName evidence="1">Uncharacterized protein</fullName>
    </submittedName>
</protein>
<proteinExistence type="predicted"/>
<dbReference type="OrthoDB" id="565053at2"/>
<reference evidence="1 2" key="1">
    <citation type="journal article" date="2018" name="Environ. Microbiol.">
        <title>Ecological and genomic features of two widespread freshwater picocyanobacteria.</title>
        <authorList>
            <person name="Cabello-Yeves P.J."/>
            <person name="Picazo A."/>
            <person name="Camacho A."/>
            <person name="Callieri C."/>
            <person name="Rosselli R."/>
            <person name="Roda-Garcia J.J."/>
            <person name="Coutinho F.H."/>
            <person name="Rodriguez-Valera F."/>
        </authorList>
    </citation>
    <scope>NUCLEOTIDE SEQUENCE [LARGE SCALE GENOMIC DNA]</scope>
    <source>
        <strain evidence="1 2">Tous</strain>
    </source>
</reference>
<sequence>MKTLVKTGSLAKTGSLMKSLASSLVLPGEDTTPAAPVVYTTAIRCDGSLAQSLAGISLLANQLGFTHAPETLYAVDGQSAAFHADHGAKAVSLAVECNPFQQTVSLAVSGLDHQDTFETFHQVSSTLFGDC</sequence>
<comment type="caution">
    <text evidence="1">The sequence shown here is derived from an EMBL/GenBank/DDBJ whole genome shotgun (WGS) entry which is preliminary data.</text>
</comment>